<proteinExistence type="predicted"/>
<dbReference type="EMBL" id="WBVX01000013">
    <property type="protein sequence ID" value="KAB2684377.1"/>
    <property type="molecule type" value="Genomic_DNA"/>
</dbReference>
<dbReference type="InterPro" id="IPR005302">
    <property type="entry name" value="MoCF_Sase_C"/>
</dbReference>
<evidence type="ECO:0000313" key="3">
    <source>
        <dbReference type="EMBL" id="KAB2684377.1"/>
    </source>
</evidence>
<feature type="domain" description="MOSC" evidence="2">
    <location>
        <begin position="27"/>
        <end position="164"/>
    </location>
</feature>
<dbReference type="InterPro" id="IPR052353">
    <property type="entry name" value="Benzoxazolinone_Detox_Enz"/>
</dbReference>
<dbReference type="RefSeq" id="WP_151652031.1">
    <property type="nucleotide sequence ID" value="NZ_WBVX01000013.1"/>
</dbReference>
<dbReference type="Proteomes" id="UP000481643">
    <property type="component" value="Unassembled WGS sequence"/>
</dbReference>
<feature type="region of interest" description="Disordered" evidence="1">
    <location>
        <begin position="223"/>
        <end position="245"/>
    </location>
</feature>
<dbReference type="Pfam" id="PF03475">
    <property type="entry name" value="YiiM_3-alpha"/>
    <property type="match status" value="1"/>
</dbReference>
<dbReference type="Gene3D" id="2.40.33.20">
    <property type="entry name" value="PK beta-barrel domain-like"/>
    <property type="match status" value="1"/>
</dbReference>
<sequence>MVFVNQVLAGSIRPIGPNAAPTGIAKTPITGRNYVGFEGLACDQQGDRKNHGGREKALHHYAFEHYAVWLSEIGEREILRTPGAFGENLTTLGLTEKDVAVGDTFKVGDCIIQVSQGRQPCWKLNVRFDVSQMALRVQQTGLTGWYYRVLEPGYIAEGDQLELLDRVSPDWTIERLWRVLYIDTMNIEELSSICSLEHLPEKWRTYAQRRLSTRKVEDWSKRLNGDHSMAATAEDPPKVSTGEAR</sequence>
<dbReference type="PANTHER" id="PTHR30212">
    <property type="entry name" value="PROTEIN YIIM"/>
    <property type="match status" value="1"/>
</dbReference>
<dbReference type="GO" id="GO:0030170">
    <property type="term" value="F:pyridoxal phosphate binding"/>
    <property type="evidence" value="ECO:0007669"/>
    <property type="project" value="InterPro"/>
</dbReference>
<dbReference type="AlphaFoldDB" id="A0A6L3YMZ1"/>
<dbReference type="InterPro" id="IPR011037">
    <property type="entry name" value="Pyrv_Knase-like_insert_dom_sf"/>
</dbReference>
<dbReference type="InterPro" id="IPR005163">
    <property type="entry name" value="Tri_helical_YiiM-like"/>
</dbReference>
<evidence type="ECO:0000313" key="4">
    <source>
        <dbReference type="Proteomes" id="UP000481643"/>
    </source>
</evidence>
<dbReference type="SUPFAM" id="SSF50800">
    <property type="entry name" value="PK beta-barrel domain-like"/>
    <property type="match status" value="1"/>
</dbReference>
<comment type="caution">
    <text evidence="3">The sequence shown here is derived from an EMBL/GenBank/DDBJ whole genome shotgun (WGS) entry which is preliminary data.</text>
</comment>
<organism evidence="3 4">
    <name type="scientific">Brucella tritici</name>
    <dbReference type="NCBI Taxonomy" id="94626"/>
    <lineage>
        <taxon>Bacteria</taxon>
        <taxon>Pseudomonadati</taxon>
        <taxon>Pseudomonadota</taxon>
        <taxon>Alphaproteobacteria</taxon>
        <taxon>Hyphomicrobiales</taxon>
        <taxon>Brucellaceae</taxon>
        <taxon>Brucella/Ochrobactrum group</taxon>
        <taxon>Brucella</taxon>
    </lineage>
</organism>
<name>A0A6L3YMZ1_9HYPH</name>
<dbReference type="GO" id="GO:0003824">
    <property type="term" value="F:catalytic activity"/>
    <property type="evidence" value="ECO:0007669"/>
    <property type="project" value="InterPro"/>
</dbReference>
<evidence type="ECO:0000259" key="2">
    <source>
        <dbReference type="PROSITE" id="PS51340"/>
    </source>
</evidence>
<accession>A0A6L3YMZ1</accession>
<dbReference type="Pfam" id="PF03473">
    <property type="entry name" value="MOSC"/>
    <property type="match status" value="1"/>
</dbReference>
<dbReference type="PROSITE" id="PS51340">
    <property type="entry name" value="MOSC"/>
    <property type="match status" value="1"/>
</dbReference>
<protein>
    <submittedName>
        <fullName evidence="3">MOSC domain-containing protein</fullName>
    </submittedName>
</protein>
<reference evidence="3 4" key="1">
    <citation type="submission" date="2019-09" db="EMBL/GenBank/DDBJ databases">
        <title>Taxonomic organization of the family Brucellaceae based on a phylogenomic approach.</title>
        <authorList>
            <person name="Leclercq S."/>
            <person name="Cloeckaert A."/>
            <person name="Zygmunt M.S."/>
        </authorList>
    </citation>
    <scope>NUCLEOTIDE SEQUENCE [LARGE SCALE GENOMIC DNA]</scope>
    <source>
        <strain evidence="3 4">WS1830</strain>
    </source>
</reference>
<gene>
    <name evidence="3" type="ORF">F9L08_13885</name>
</gene>
<dbReference type="GO" id="GO:0030151">
    <property type="term" value="F:molybdenum ion binding"/>
    <property type="evidence" value="ECO:0007669"/>
    <property type="project" value="InterPro"/>
</dbReference>
<dbReference type="PANTHER" id="PTHR30212:SF2">
    <property type="entry name" value="PROTEIN YIIM"/>
    <property type="match status" value="1"/>
</dbReference>
<evidence type="ECO:0000256" key="1">
    <source>
        <dbReference type="SAM" id="MobiDB-lite"/>
    </source>
</evidence>